<feature type="compositionally biased region" description="Polar residues" evidence="1">
    <location>
        <begin position="214"/>
        <end position="230"/>
    </location>
</feature>
<protein>
    <submittedName>
        <fullName evidence="3">Uncharacterized protein</fullName>
    </submittedName>
</protein>
<sequence>MKLDSILILLFFNSILWSSINSVKNNKNQQELRRAEGTLHEKSNDGAESLFAPQIQKYGEMLKPTPTLTKKETNKNKEEEKRLKKREYNKNNYQKNKDKRTEYDRKYREQNKEKRKEVDRKYREKNREKRKETDRKYREKNKEKRKETDRKYREENKERISERRNSANYKQYKKEYDRNHREERKEYNRMRRQKKNNQKEIHGNGILKMKKVQSDNNLGTSINSPNNNSENKGKDPIVCEDYEQINNSERNSLVNSTTDCVNNLSGSILYNVGEGNVQTADANVSKQIEDNNDVFDLSFLDDPDFLNNLNS</sequence>
<feature type="region of interest" description="Disordered" evidence="1">
    <location>
        <begin position="38"/>
        <end position="235"/>
    </location>
</feature>
<accession>A0A6V7XHF8</accession>
<gene>
    <name evidence="3" type="ORF">MENT_LOCUS52107</name>
</gene>
<evidence type="ECO:0000313" key="4">
    <source>
        <dbReference type="Proteomes" id="UP000580250"/>
    </source>
</evidence>
<feature type="compositionally biased region" description="Basic and acidic residues" evidence="1">
    <location>
        <begin position="69"/>
        <end position="165"/>
    </location>
</feature>
<feature type="compositionally biased region" description="Basic and acidic residues" evidence="1">
    <location>
        <begin position="172"/>
        <end position="189"/>
    </location>
</feature>
<evidence type="ECO:0000313" key="3">
    <source>
        <dbReference type="EMBL" id="CAD2198756.1"/>
    </source>
</evidence>
<evidence type="ECO:0000256" key="2">
    <source>
        <dbReference type="SAM" id="SignalP"/>
    </source>
</evidence>
<dbReference type="EMBL" id="CAJEWN010001603">
    <property type="protein sequence ID" value="CAD2198756.1"/>
    <property type="molecule type" value="Genomic_DNA"/>
</dbReference>
<reference evidence="3 4" key="1">
    <citation type="submission" date="2020-08" db="EMBL/GenBank/DDBJ databases">
        <authorList>
            <person name="Koutsovoulos G."/>
            <person name="Danchin GJ E."/>
        </authorList>
    </citation>
    <scope>NUCLEOTIDE SEQUENCE [LARGE SCALE GENOMIC DNA]</scope>
</reference>
<evidence type="ECO:0000256" key="1">
    <source>
        <dbReference type="SAM" id="MobiDB-lite"/>
    </source>
</evidence>
<feature type="chain" id="PRO_5027646748" evidence="2">
    <location>
        <begin position="23"/>
        <end position="311"/>
    </location>
</feature>
<proteinExistence type="predicted"/>
<comment type="caution">
    <text evidence="3">The sequence shown here is derived from an EMBL/GenBank/DDBJ whole genome shotgun (WGS) entry which is preliminary data.</text>
</comment>
<keyword evidence="2" id="KW-0732">Signal</keyword>
<feature type="signal peptide" evidence="2">
    <location>
        <begin position="1"/>
        <end position="22"/>
    </location>
</feature>
<organism evidence="3 4">
    <name type="scientific">Meloidogyne enterolobii</name>
    <name type="common">Root-knot nematode worm</name>
    <name type="synonym">Meloidogyne mayaguensis</name>
    <dbReference type="NCBI Taxonomy" id="390850"/>
    <lineage>
        <taxon>Eukaryota</taxon>
        <taxon>Metazoa</taxon>
        <taxon>Ecdysozoa</taxon>
        <taxon>Nematoda</taxon>
        <taxon>Chromadorea</taxon>
        <taxon>Rhabditida</taxon>
        <taxon>Tylenchina</taxon>
        <taxon>Tylenchomorpha</taxon>
        <taxon>Tylenchoidea</taxon>
        <taxon>Meloidogynidae</taxon>
        <taxon>Meloidogyninae</taxon>
        <taxon>Meloidogyne</taxon>
    </lineage>
</organism>
<dbReference type="AlphaFoldDB" id="A0A6V7XHF8"/>
<dbReference type="Proteomes" id="UP000580250">
    <property type="component" value="Unassembled WGS sequence"/>
</dbReference>
<name>A0A6V7XHF8_MELEN</name>